<organism evidence="1 2">
    <name type="scientific">Bacillus carboniphilus</name>
    <dbReference type="NCBI Taxonomy" id="86663"/>
    <lineage>
        <taxon>Bacteria</taxon>
        <taxon>Bacillati</taxon>
        <taxon>Bacillota</taxon>
        <taxon>Bacilli</taxon>
        <taxon>Bacillales</taxon>
        <taxon>Bacillaceae</taxon>
        <taxon>Bacillus</taxon>
    </lineage>
</organism>
<accession>A0ABY9JX66</accession>
<evidence type="ECO:0000313" key="2">
    <source>
        <dbReference type="Proteomes" id="UP001197974"/>
    </source>
</evidence>
<reference evidence="1 2" key="1">
    <citation type="submission" date="2023-06" db="EMBL/GenBank/DDBJ databases">
        <title>Five Gram-positive bacteria isolated from mangrove sediments in Shenzhen, Guangdong, China.</title>
        <authorList>
            <person name="Yu S."/>
            <person name="Zheng W."/>
            <person name="Huang Y."/>
        </authorList>
    </citation>
    <scope>NUCLEOTIDE SEQUENCE [LARGE SCALE GENOMIC DNA]</scope>
    <source>
        <strain evidence="1 2">SaN35-3</strain>
    </source>
</reference>
<keyword evidence="2" id="KW-1185">Reference proteome</keyword>
<evidence type="ECO:0000313" key="1">
    <source>
        <dbReference type="EMBL" id="WLR43097.1"/>
    </source>
</evidence>
<gene>
    <name evidence="1" type="ORF">LC087_02495</name>
</gene>
<sequence length="90" mass="10676">MVKKIESELTAAELAKIDYESRGKDLEKINEEVINEYLWFLENINKHPEHTPIGVSWFEKSLPKPEKKLKLHKVFFTGLTKEEKDLLFKF</sequence>
<name>A0ABY9JX66_9BACI</name>
<protein>
    <submittedName>
        <fullName evidence="1">Uncharacterized protein</fullName>
    </submittedName>
</protein>
<dbReference type="Proteomes" id="UP001197974">
    <property type="component" value="Chromosome"/>
</dbReference>
<dbReference type="RefSeq" id="WP_306019904.1">
    <property type="nucleotide sequence ID" value="NZ_CP129013.1"/>
</dbReference>
<proteinExistence type="predicted"/>
<dbReference type="EMBL" id="CP129013">
    <property type="protein sequence ID" value="WLR43097.1"/>
    <property type="molecule type" value="Genomic_DNA"/>
</dbReference>